<sequence>MYNENFHKSTPRSTKEAQVTKSIEMKLFKLWYWLPSLQGYTMKSNSRLKLEFPRTRTLFLVNRQIEKFSILQCLVMNHISLFNQMKCLLFMIEATELKNL</sequence>
<evidence type="ECO:0000313" key="1">
    <source>
        <dbReference type="EMBL" id="CRL05087.1"/>
    </source>
</evidence>
<accession>A0A1J1IY52</accession>
<evidence type="ECO:0000313" key="2">
    <source>
        <dbReference type="Proteomes" id="UP000183832"/>
    </source>
</evidence>
<dbReference type="EMBL" id="CVRI01000064">
    <property type="protein sequence ID" value="CRL05087.1"/>
    <property type="molecule type" value="Genomic_DNA"/>
</dbReference>
<gene>
    <name evidence="1" type="ORF">CLUMA_CG018350</name>
</gene>
<dbReference type="AlphaFoldDB" id="A0A1J1IY52"/>
<keyword evidence="2" id="KW-1185">Reference proteome</keyword>
<name>A0A1J1IY52_9DIPT</name>
<organism evidence="1 2">
    <name type="scientific">Clunio marinus</name>
    <dbReference type="NCBI Taxonomy" id="568069"/>
    <lineage>
        <taxon>Eukaryota</taxon>
        <taxon>Metazoa</taxon>
        <taxon>Ecdysozoa</taxon>
        <taxon>Arthropoda</taxon>
        <taxon>Hexapoda</taxon>
        <taxon>Insecta</taxon>
        <taxon>Pterygota</taxon>
        <taxon>Neoptera</taxon>
        <taxon>Endopterygota</taxon>
        <taxon>Diptera</taxon>
        <taxon>Nematocera</taxon>
        <taxon>Chironomoidea</taxon>
        <taxon>Chironomidae</taxon>
        <taxon>Clunio</taxon>
    </lineage>
</organism>
<protein>
    <submittedName>
        <fullName evidence="1">CLUMA_CG018350, isoform A</fullName>
    </submittedName>
</protein>
<dbReference type="Proteomes" id="UP000183832">
    <property type="component" value="Unassembled WGS sequence"/>
</dbReference>
<reference evidence="1 2" key="1">
    <citation type="submission" date="2015-04" db="EMBL/GenBank/DDBJ databases">
        <authorList>
            <person name="Syromyatnikov M.Y."/>
            <person name="Popov V.N."/>
        </authorList>
    </citation>
    <scope>NUCLEOTIDE SEQUENCE [LARGE SCALE GENOMIC DNA]</scope>
</reference>
<proteinExistence type="predicted"/>